<dbReference type="KEGG" id="hhe:HH_0731"/>
<dbReference type="Proteomes" id="UP000002495">
    <property type="component" value="Chromosome"/>
</dbReference>
<dbReference type="STRING" id="235279.HH_0731"/>
<keyword evidence="2" id="KW-1185">Reference proteome</keyword>
<protein>
    <submittedName>
        <fullName evidence="1">Uncharacterized protein</fullName>
    </submittedName>
</protein>
<name>Q7VI77_HELHP</name>
<dbReference type="HOGENOM" id="CLU_3099542_0_0_7"/>
<evidence type="ECO:0000313" key="1">
    <source>
        <dbReference type="EMBL" id="AAP77328.1"/>
    </source>
</evidence>
<dbReference type="EMBL" id="AE017125">
    <property type="protein sequence ID" value="AAP77328.1"/>
    <property type="molecule type" value="Genomic_DNA"/>
</dbReference>
<sequence>MSKEELNEQLYKAVENGDLEDVIEALKAGAECTRDISSFAEARLSDLEQEY</sequence>
<proteinExistence type="predicted"/>
<reference evidence="1 2" key="1">
    <citation type="journal article" date="2003" name="Proc. Natl. Acad. Sci. U.S.A.">
        <title>The complete genome sequence of the carcinogenic bacterium Helicobacter hepaticus.</title>
        <authorList>
            <person name="Suerbaum S."/>
            <person name="Josenhans C."/>
            <person name="Sterzenbach T."/>
            <person name="Drescher B."/>
            <person name="Brandt P."/>
            <person name="Bell M."/>
            <person name="Droege M."/>
            <person name="Fartmann B."/>
            <person name="Fischer H.-P."/>
            <person name="Ge Z."/>
            <person name="Hoerster A."/>
            <person name="Holland R."/>
            <person name="Klein K."/>
            <person name="Koenig J."/>
            <person name="Macko L."/>
            <person name="Mendz G.L."/>
            <person name="Nyakatura G."/>
            <person name="Schauer D.B."/>
            <person name="Shen Z."/>
            <person name="Weber J."/>
            <person name="Frosch M."/>
            <person name="Fox J.G."/>
        </authorList>
    </citation>
    <scope>NUCLEOTIDE SEQUENCE [LARGE SCALE GENOMIC DNA]</scope>
    <source>
        <strain evidence="2">ATCC 51449 / 3B1</strain>
    </source>
</reference>
<gene>
    <name evidence="1" type="ordered locus">HH_0731</name>
</gene>
<dbReference type="RefSeq" id="WP_011115573.1">
    <property type="nucleotide sequence ID" value="NC_004917.1"/>
</dbReference>
<accession>Q7VI77</accession>
<evidence type="ECO:0000313" key="2">
    <source>
        <dbReference type="Proteomes" id="UP000002495"/>
    </source>
</evidence>
<dbReference type="AlphaFoldDB" id="Q7VI77"/>
<organism evidence="1 2">
    <name type="scientific">Helicobacter hepaticus (strain ATCC 51449 / 3B1)</name>
    <dbReference type="NCBI Taxonomy" id="235279"/>
    <lineage>
        <taxon>Bacteria</taxon>
        <taxon>Pseudomonadati</taxon>
        <taxon>Campylobacterota</taxon>
        <taxon>Epsilonproteobacteria</taxon>
        <taxon>Campylobacterales</taxon>
        <taxon>Helicobacteraceae</taxon>
        <taxon>Helicobacter</taxon>
    </lineage>
</organism>